<name>A0A0J8FZ17_9PSED</name>
<protein>
    <recommendedName>
        <fullName evidence="4">Lipoprotein</fullName>
    </recommendedName>
</protein>
<feature type="signal peptide" evidence="1">
    <location>
        <begin position="1"/>
        <end position="20"/>
    </location>
</feature>
<sequence>MKQLGSALLIASGLMLGACAQHQLPEPGFNTPSALSYINTHGAKVEVRLPAQGFVTASMVIDSKRASDAAQVSDNVTRSAVNAGGVVGLLIASAINTQTGVGVLERDARNSAEHDARPMTTLLAEQNLEAAISRRYQQTSQAAGLPAAQGQISALVLVEPRLVLSADRGSFILVNRVQVQDIAGSVLYQRRIEVVGQPFRSCGAQCIDDGHLEWAKVNEQLEVCIDEAMRVFAQDLRAGEGVADAGEQTVRYVLDGRRVVERGRLLPSAGVYHRYRNLDGAIKSVPMPFENMAAQSVSP</sequence>
<feature type="chain" id="PRO_5005297998" description="Lipoprotein" evidence="1">
    <location>
        <begin position="21"/>
        <end position="299"/>
    </location>
</feature>
<keyword evidence="3" id="KW-1185">Reference proteome</keyword>
<dbReference type="EMBL" id="LFMW01000013">
    <property type="protein sequence ID" value="KMT53628.1"/>
    <property type="molecule type" value="Genomic_DNA"/>
</dbReference>
<evidence type="ECO:0008006" key="4">
    <source>
        <dbReference type="Google" id="ProtNLM"/>
    </source>
</evidence>
<accession>A0A0J8FZ17</accession>
<evidence type="ECO:0000313" key="2">
    <source>
        <dbReference type="EMBL" id="KMT53628.1"/>
    </source>
</evidence>
<evidence type="ECO:0000256" key="1">
    <source>
        <dbReference type="SAM" id="SignalP"/>
    </source>
</evidence>
<dbReference type="AlphaFoldDB" id="A0A0J8FZ17"/>
<dbReference type="PATRIC" id="fig|1674920.3.peg.2357"/>
<comment type="caution">
    <text evidence="2">The sequence shown here is derived from an EMBL/GenBank/DDBJ whole genome shotgun (WGS) entry which is preliminary data.</text>
</comment>
<evidence type="ECO:0000313" key="3">
    <source>
        <dbReference type="Proteomes" id="UP000037551"/>
    </source>
</evidence>
<dbReference type="PROSITE" id="PS51257">
    <property type="entry name" value="PROKAR_LIPOPROTEIN"/>
    <property type="match status" value="1"/>
</dbReference>
<keyword evidence="1" id="KW-0732">Signal</keyword>
<organism evidence="2 3">
    <name type="scientific">Pseudomonas fildesensis</name>
    <dbReference type="NCBI Taxonomy" id="1674920"/>
    <lineage>
        <taxon>Bacteria</taxon>
        <taxon>Pseudomonadati</taxon>
        <taxon>Pseudomonadota</taxon>
        <taxon>Gammaproteobacteria</taxon>
        <taxon>Pseudomonadales</taxon>
        <taxon>Pseudomonadaceae</taxon>
        <taxon>Pseudomonas</taxon>
    </lineage>
</organism>
<proteinExistence type="predicted"/>
<reference evidence="2 3" key="1">
    <citation type="submission" date="2015-06" db="EMBL/GenBank/DDBJ databases">
        <title>Draft genome sequence of an Antarctic Pseudomonas sp. strain KG01 with full potential for biotechnological applications.</title>
        <authorList>
            <person name="Pavlov M.S."/>
            <person name="Lira F."/>
            <person name="Martinez J.L."/>
            <person name="Marshall S.H."/>
        </authorList>
    </citation>
    <scope>NUCLEOTIDE SEQUENCE [LARGE SCALE GENOMIC DNA]</scope>
    <source>
        <strain evidence="2 3">KG01</strain>
    </source>
</reference>
<gene>
    <name evidence="2" type="ORF">ACR52_19830</name>
</gene>
<dbReference type="OrthoDB" id="6818105at2"/>
<dbReference type="STRING" id="1674920.ACR52_19830"/>
<dbReference type="RefSeq" id="WP_048728301.1">
    <property type="nucleotide sequence ID" value="NZ_LFMW01000013.1"/>
</dbReference>
<dbReference type="Proteomes" id="UP000037551">
    <property type="component" value="Unassembled WGS sequence"/>
</dbReference>